<dbReference type="Proteomes" id="UP000501690">
    <property type="component" value="Linkage Group LG4"/>
</dbReference>
<evidence type="ECO:0000313" key="1">
    <source>
        <dbReference type="EMBL" id="QCD89283.1"/>
    </source>
</evidence>
<sequence>MLSPATLVDWEVCKVVTLGLEGVARIRGKMKTKEHSQKGKNEGLKRCGERRWGSEIWPISRALEKKEERDVSPVSSGRHRCRRPWPAGMGAAWMGVVLFMPDVKEGACHDEGDKFKL</sequence>
<dbReference type="EMBL" id="CP039348">
    <property type="protein sequence ID" value="QCD89283.1"/>
    <property type="molecule type" value="Genomic_DNA"/>
</dbReference>
<organism evidence="1 2">
    <name type="scientific">Vigna unguiculata</name>
    <name type="common">Cowpea</name>
    <dbReference type="NCBI Taxonomy" id="3917"/>
    <lineage>
        <taxon>Eukaryota</taxon>
        <taxon>Viridiplantae</taxon>
        <taxon>Streptophyta</taxon>
        <taxon>Embryophyta</taxon>
        <taxon>Tracheophyta</taxon>
        <taxon>Spermatophyta</taxon>
        <taxon>Magnoliopsida</taxon>
        <taxon>eudicotyledons</taxon>
        <taxon>Gunneridae</taxon>
        <taxon>Pentapetalae</taxon>
        <taxon>rosids</taxon>
        <taxon>fabids</taxon>
        <taxon>Fabales</taxon>
        <taxon>Fabaceae</taxon>
        <taxon>Papilionoideae</taxon>
        <taxon>50 kb inversion clade</taxon>
        <taxon>NPAAA clade</taxon>
        <taxon>indigoferoid/millettioid clade</taxon>
        <taxon>Phaseoleae</taxon>
        <taxon>Vigna</taxon>
    </lineage>
</organism>
<gene>
    <name evidence="1" type="ORF">DEO72_LG4g227</name>
</gene>
<evidence type="ECO:0000313" key="2">
    <source>
        <dbReference type="Proteomes" id="UP000501690"/>
    </source>
</evidence>
<keyword evidence="2" id="KW-1185">Reference proteome</keyword>
<dbReference type="AlphaFoldDB" id="A0A4D6LLA4"/>
<protein>
    <submittedName>
        <fullName evidence="1">Uncharacterized protein</fullName>
    </submittedName>
</protein>
<name>A0A4D6LLA4_VIGUN</name>
<accession>A0A4D6LLA4</accession>
<reference evidence="1 2" key="1">
    <citation type="submission" date="2019-04" db="EMBL/GenBank/DDBJ databases">
        <title>An improved genome assembly and genetic linkage map for asparagus bean, Vigna unguiculata ssp. sesquipedialis.</title>
        <authorList>
            <person name="Xia Q."/>
            <person name="Zhang R."/>
            <person name="Dong Y."/>
        </authorList>
    </citation>
    <scope>NUCLEOTIDE SEQUENCE [LARGE SCALE GENOMIC DNA]</scope>
    <source>
        <tissue evidence="1">Leaf</tissue>
    </source>
</reference>
<proteinExistence type="predicted"/>